<comment type="caution">
    <text evidence="1">The sequence shown here is derived from an EMBL/GenBank/DDBJ whole genome shotgun (WGS) entry which is preliminary data.</text>
</comment>
<gene>
    <name evidence="1" type="ORF">CIB95_15025</name>
</gene>
<evidence type="ECO:0000313" key="1">
    <source>
        <dbReference type="EMBL" id="OZM55831.1"/>
    </source>
</evidence>
<protein>
    <submittedName>
        <fullName evidence="1">Uncharacterized protein</fullName>
    </submittedName>
</protein>
<dbReference type="Proteomes" id="UP000217083">
    <property type="component" value="Unassembled WGS sequence"/>
</dbReference>
<dbReference type="InterPro" id="IPR038765">
    <property type="entry name" value="Papain-like_cys_pep_sf"/>
</dbReference>
<keyword evidence="2" id="KW-1185">Reference proteome</keyword>
<sequence length="252" mass="29451">MKAPQDILKVWNKFNSFPMETLTKAWFYEQGTKQKQRSVSLMKEHYEQYLITGNCFDLTIWLLDEFKEAGIESYPIGTNLHTEDAHVAAIALDEKGNRYLCDLGDQWIQPILVDKCSSCFSEEKLAGYFPAAEVAVQAEENQATINYYRPNGKISKQTYDLTKVSNEEFFLAAETSQRKVGKKPLLECRIFDKGEVTHWEFYNWESWLSTSKGKFYDKEVQNIDKWVTRIHQKTSYDKAFILEALKLYAQRK</sequence>
<reference evidence="2" key="1">
    <citation type="submission" date="2017-08" db="EMBL/GenBank/DDBJ databases">
        <authorList>
            <person name="Huang Z."/>
        </authorList>
    </citation>
    <scope>NUCLEOTIDE SEQUENCE [LARGE SCALE GENOMIC DNA]</scope>
    <source>
        <strain evidence="2">SA5d-4</strain>
    </source>
</reference>
<reference evidence="1 2" key="2">
    <citation type="submission" date="2017-09" db="EMBL/GenBank/DDBJ databases">
        <title>Bacillus patelloidae sp. nov., isolated from the intestinal tract of a marine limpet.</title>
        <authorList>
            <person name="Liu R."/>
            <person name="Dong C."/>
            <person name="Shao Z."/>
        </authorList>
    </citation>
    <scope>NUCLEOTIDE SEQUENCE [LARGE SCALE GENOMIC DNA]</scope>
    <source>
        <strain evidence="1 2">SA5d-4</strain>
    </source>
</reference>
<dbReference type="AlphaFoldDB" id="A0A263BQ00"/>
<dbReference type="RefSeq" id="WP_094926510.1">
    <property type="nucleotide sequence ID" value="NZ_NPIA01000011.1"/>
</dbReference>
<dbReference type="EMBL" id="NPIA01000011">
    <property type="protein sequence ID" value="OZM55831.1"/>
    <property type="molecule type" value="Genomic_DNA"/>
</dbReference>
<proteinExistence type="predicted"/>
<dbReference type="SUPFAM" id="SSF54001">
    <property type="entry name" value="Cysteine proteinases"/>
    <property type="match status" value="1"/>
</dbReference>
<name>A0A263BQ00_9BACI</name>
<accession>A0A263BQ00</accession>
<organism evidence="1 2">
    <name type="scientific">Lottiidibacillus patelloidae</name>
    <dbReference type="NCBI Taxonomy" id="2670334"/>
    <lineage>
        <taxon>Bacteria</taxon>
        <taxon>Bacillati</taxon>
        <taxon>Bacillota</taxon>
        <taxon>Bacilli</taxon>
        <taxon>Bacillales</taxon>
        <taxon>Bacillaceae</taxon>
        <taxon>Lottiidibacillus</taxon>
    </lineage>
</organism>
<evidence type="ECO:0000313" key="2">
    <source>
        <dbReference type="Proteomes" id="UP000217083"/>
    </source>
</evidence>